<accession>A0A428XXL5</accession>
<dbReference type="SMART" id="SM00347">
    <property type="entry name" value="HTH_MARR"/>
    <property type="match status" value="1"/>
</dbReference>
<comment type="caution">
    <text evidence="2">The sequence shown here is derived from an EMBL/GenBank/DDBJ whole genome shotgun (WGS) entry which is preliminary data.</text>
</comment>
<dbReference type="InterPro" id="IPR000835">
    <property type="entry name" value="HTH_MarR-typ"/>
</dbReference>
<proteinExistence type="predicted"/>
<reference evidence="2 3" key="1">
    <citation type="submission" date="2018-05" db="EMBL/GenBank/DDBJ databases">
        <title>Evolution of GPA BGCs.</title>
        <authorList>
            <person name="Waglechner N."/>
            <person name="Wright G.D."/>
        </authorList>
    </citation>
    <scope>NUCLEOTIDE SEQUENCE [LARGE SCALE GENOMIC DNA]</scope>
    <source>
        <strain evidence="2 3">A82846</strain>
    </source>
</reference>
<evidence type="ECO:0000313" key="3">
    <source>
        <dbReference type="Proteomes" id="UP000287547"/>
    </source>
</evidence>
<dbReference type="OrthoDB" id="3173926at2"/>
<evidence type="ECO:0000259" key="1">
    <source>
        <dbReference type="PROSITE" id="PS50995"/>
    </source>
</evidence>
<dbReference type="InterPro" id="IPR036388">
    <property type="entry name" value="WH-like_DNA-bd_sf"/>
</dbReference>
<dbReference type="InterPro" id="IPR036390">
    <property type="entry name" value="WH_DNA-bd_sf"/>
</dbReference>
<dbReference type="Proteomes" id="UP000287547">
    <property type="component" value="Unassembled WGS sequence"/>
</dbReference>
<feature type="domain" description="HTH marR-type" evidence="1">
    <location>
        <begin position="4"/>
        <end position="136"/>
    </location>
</feature>
<sequence length="142" mass="15672">MELASQLAGELFELSMAVDRVGNAAAARIGINQTDLICLTLLSRRGPMSSGEVAAELGLTNAAISAMAARLEKHGYVTREIDPADRRRVLLRVEEEGAERAFALFDDVYQSMVELFGEYQERDLQTLAEILPRFRAILAGWT</sequence>
<dbReference type="SUPFAM" id="SSF46785">
    <property type="entry name" value="Winged helix' DNA-binding domain"/>
    <property type="match status" value="1"/>
</dbReference>
<organism evidence="2 3">
    <name type="scientific">Kibdelosporangium aridum</name>
    <dbReference type="NCBI Taxonomy" id="2030"/>
    <lineage>
        <taxon>Bacteria</taxon>
        <taxon>Bacillati</taxon>
        <taxon>Actinomycetota</taxon>
        <taxon>Actinomycetes</taxon>
        <taxon>Pseudonocardiales</taxon>
        <taxon>Pseudonocardiaceae</taxon>
        <taxon>Kibdelosporangium</taxon>
    </lineage>
</organism>
<dbReference type="PRINTS" id="PR00598">
    <property type="entry name" value="HTHMARR"/>
</dbReference>
<evidence type="ECO:0000313" key="2">
    <source>
        <dbReference type="EMBL" id="RSM60083.1"/>
    </source>
</evidence>
<dbReference type="PANTHER" id="PTHR33164:SF106">
    <property type="entry name" value="TRANSCRIPTIONAL REGULATORY PROTEIN"/>
    <property type="match status" value="1"/>
</dbReference>
<dbReference type="Gene3D" id="1.10.10.10">
    <property type="entry name" value="Winged helix-like DNA-binding domain superfamily/Winged helix DNA-binding domain"/>
    <property type="match status" value="1"/>
</dbReference>
<dbReference type="EMBL" id="QHKI01000121">
    <property type="protein sequence ID" value="RSM60083.1"/>
    <property type="molecule type" value="Genomic_DNA"/>
</dbReference>
<gene>
    <name evidence="2" type="ORF">DMH04_54625</name>
</gene>
<dbReference type="GO" id="GO:0003700">
    <property type="term" value="F:DNA-binding transcription factor activity"/>
    <property type="evidence" value="ECO:0007669"/>
    <property type="project" value="InterPro"/>
</dbReference>
<dbReference type="InterPro" id="IPR039422">
    <property type="entry name" value="MarR/SlyA-like"/>
</dbReference>
<name>A0A428XXL5_KIBAR</name>
<dbReference type="RefSeq" id="WP_051793334.1">
    <property type="nucleotide sequence ID" value="NZ_QHKI01000121.1"/>
</dbReference>
<dbReference type="PANTHER" id="PTHR33164">
    <property type="entry name" value="TRANSCRIPTIONAL REGULATOR, MARR FAMILY"/>
    <property type="match status" value="1"/>
</dbReference>
<dbReference type="GO" id="GO:0006950">
    <property type="term" value="P:response to stress"/>
    <property type="evidence" value="ECO:0007669"/>
    <property type="project" value="TreeGrafter"/>
</dbReference>
<protein>
    <submittedName>
        <fullName evidence="2">MarR family transcriptional regulator</fullName>
    </submittedName>
</protein>
<dbReference type="Pfam" id="PF01047">
    <property type="entry name" value="MarR"/>
    <property type="match status" value="1"/>
</dbReference>
<dbReference type="PROSITE" id="PS50995">
    <property type="entry name" value="HTH_MARR_2"/>
    <property type="match status" value="1"/>
</dbReference>
<dbReference type="AlphaFoldDB" id="A0A428XXL5"/>